<dbReference type="Pfam" id="PF04480">
    <property type="entry name" value="DUF559"/>
    <property type="match status" value="1"/>
</dbReference>
<dbReference type="Gene3D" id="3.40.960.10">
    <property type="entry name" value="VSR Endonuclease"/>
    <property type="match status" value="1"/>
</dbReference>
<sequence>MPAPKYPEENNIIKVPRFEEAAGFYTTTERSKRMADIKAKNTKAEVLLRKSLWAKGVRFRIHVKTMPGKPDIVINKYRLAIFVDGSFWHGFNWDKKKTTIKTNAQFWIPKIERNMQRDSTNQKKLEEAGYIVMRFWDHEINKQLTKCLNQVLLYLESARNQPIPGII</sequence>
<dbReference type="NCBIfam" id="TIGR00632">
    <property type="entry name" value="vsr"/>
    <property type="match status" value="1"/>
</dbReference>
<dbReference type="AlphaFoldDB" id="A0A3N0BUZ4"/>
<protein>
    <submittedName>
        <fullName evidence="8">Very short patch repair endonuclease</fullName>
    </submittedName>
</protein>
<proteinExistence type="inferred from homology"/>
<dbReference type="Proteomes" id="UP000274046">
    <property type="component" value="Unassembled WGS sequence"/>
</dbReference>
<evidence type="ECO:0000256" key="1">
    <source>
        <dbReference type="ARBA" id="ARBA00022722"/>
    </source>
</evidence>
<comment type="similarity">
    <text evidence="6">Belongs to the Vsr family.</text>
</comment>
<dbReference type="InterPro" id="IPR011335">
    <property type="entry name" value="Restrct_endonuc-II-like"/>
</dbReference>
<evidence type="ECO:0000256" key="3">
    <source>
        <dbReference type="ARBA" id="ARBA00022763"/>
    </source>
</evidence>
<evidence type="ECO:0000256" key="4">
    <source>
        <dbReference type="ARBA" id="ARBA00022801"/>
    </source>
</evidence>
<dbReference type="InterPro" id="IPR007569">
    <property type="entry name" value="DUF559"/>
</dbReference>
<feature type="domain" description="DUF559" evidence="7">
    <location>
        <begin position="113"/>
        <end position="155"/>
    </location>
</feature>
<dbReference type="GO" id="GO:0004519">
    <property type="term" value="F:endonuclease activity"/>
    <property type="evidence" value="ECO:0007669"/>
    <property type="project" value="UniProtKB-KW"/>
</dbReference>
<keyword evidence="5" id="KW-0234">DNA repair</keyword>
<gene>
    <name evidence="8" type="ORF">D7004_10845</name>
</gene>
<dbReference type="OrthoDB" id="9801520at2"/>
<reference evidence="8 9" key="1">
    <citation type="submission" date="2018-10" db="EMBL/GenBank/DDBJ databases">
        <title>Genome sequencing of Pedobacter jejuensis TNB23.</title>
        <authorList>
            <person name="Cho Y.-J."/>
            <person name="Cho A."/>
            <person name="Kim O.-S."/>
        </authorList>
    </citation>
    <scope>NUCLEOTIDE SEQUENCE [LARGE SCALE GENOMIC DNA]</scope>
    <source>
        <strain evidence="8 9">TNB23</strain>
    </source>
</reference>
<dbReference type="InterPro" id="IPR004603">
    <property type="entry name" value="DNA_mismatch_endonuc_vsr"/>
</dbReference>
<evidence type="ECO:0000256" key="6">
    <source>
        <dbReference type="ARBA" id="ARBA00029466"/>
    </source>
</evidence>
<keyword evidence="4" id="KW-0378">Hydrolase</keyword>
<keyword evidence="2 8" id="KW-0255">Endonuclease</keyword>
<dbReference type="Pfam" id="PF03852">
    <property type="entry name" value="Vsr"/>
    <property type="match status" value="1"/>
</dbReference>
<keyword evidence="9" id="KW-1185">Reference proteome</keyword>
<keyword evidence="3" id="KW-0227">DNA damage</keyword>
<evidence type="ECO:0000256" key="2">
    <source>
        <dbReference type="ARBA" id="ARBA00022759"/>
    </source>
</evidence>
<organism evidence="8 9">
    <name type="scientific">Pedobacter jejuensis</name>
    <dbReference type="NCBI Taxonomy" id="1268550"/>
    <lineage>
        <taxon>Bacteria</taxon>
        <taxon>Pseudomonadati</taxon>
        <taxon>Bacteroidota</taxon>
        <taxon>Sphingobacteriia</taxon>
        <taxon>Sphingobacteriales</taxon>
        <taxon>Sphingobacteriaceae</taxon>
        <taxon>Pedobacter</taxon>
    </lineage>
</organism>
<evidence type="ECO:0000259" key="7">
    <source>
        <dbReference type="Pfam" id="PF04480"/>
    </source>
</evidence>
<accession>A0A3N0BUZ4</accession>
<evidence type="ECO:0000313" key="9">
    <source>
        <dbReference type="Proteomes" id="UP000274046"/>
    </source>
</evidence>
<evidence type="ECO:0000256" key="5">
    <source>
        <dbReference type="ARBA" id="ARBA00023204"/>
    </source>
</evidence>
<keyword evidence="1" id="KW-0540">Nuclease</keyword>
<comment type="caution">
    <text evidence="8">The sequence shown here is derived from an EMBL/GenBank/DDBJ whole genome shotgun (WGS) entry which is preliminary data.</text>
</comment>
<name>A0A3N0BUZ4_9SPHI</name>
<dbReference type="CDD" id="cd00221">
    <property type="entry name" value="Vsr"/>
    <property type="match status" value="1"/>
</dbReference>
<dbReference type="EMBL" id="RBEE01000022">
    <property type="protein sequence ID" value="RNL52783.1"/>
    <property type="molecule type" value="Genomic_DNA"/>
</dbReference>
<dbReference type="GO" id="GO:0006298">
    <property type="term" value="P:mismatch repair"/>
    <property type="evidence" value="ECO:0007669"/>
    <property type="project" value="InterPro"/>
</dbReference>
<evidence type="ECO:0000313" key="8">
    <source>
        <dbReference type="EMBL" id="RNL52783.1"/>
    </source>
</evidence>
<dbReference type="SUPFAM" id="SSF52980">
    <property type="entry name" value="Restriction endonuclease-like"/>
    <property type="match status" value="1"/>
</dbReference>
<dbReference type="GO" id="GO:0016787">
    <property type="term" value="F:hydrolase activity"/>
    <property type="evidence" value="ECO:0007669"/>
    <property type="project" value="UniProtKB-KW"/>
</dbReference>